<evidence type="ECO:0000256" key="1">
    <source>
        <dbReference type="SAM" id="MobiDB-lite"/>
    </source>
</evidence>
<gene>
    <name evidence="2" type="ORF">ACFO5K_22875</name>
</gene>
<organism evidence="2 3">
    <name type="scientific">Nocardia halotolerans</name>
    <dbReference type="NCBI Taxonomy" id="1755878"/>
    <lineage>
        <taxon>Bacteria</taxon>
        <taxon>Bacillati</taxon>
        <taxon>Actinomycetota</taxon>
        <taxon>Actinomycetes</taxon>
        <taxon>Mycobacteriales</taxon>
        <taxon>Nocardiaceae</taxon>
        <taxon>Nocardia</taxon>
    </lineage>
</organism>
<accession>A0ABV8VMB5</accession>
<name>A0ABV8VMB5_9NOCA</name>
<evidence type="ECO:0000313" key="3">
    <source>
        <dbReference type="Proteomes" id="UP001595844"/>
    </source>
</evidence>
<dbReference type="EMBL" id="JBHSDL010000028">
    <property type="protein sequence ID" value="MFC4376936.1"/>
    <property type="molecule type" value="Genomic_DNA"/>
</dbReference>
<dbReference type="RefSeq" id="WP_378566691.1">
    <property type="nucleotide sequence ID" value="NZ_JBHSDL010000028.1"/>
</dbReference>
<feature type="region of interest" description="Disordered" evidence="1">
    <location>
        <begin position="129"/>
        <end position="155"/>
    </location>
</feature>
<keyword evidence="3" id="KW-1185">Reference proteome</keyword>
<evidence type="ECO:0000313" key="2">
    <source>
        <dbReference type="EMBL" id="MFC4376936.1"/>
    </source>
</evidence>
<protein>
    <submittedName>
        <fullName evidence="2">Uncharacterized protein</fullName>
    </submittedName>
</protein>
<sequence length="171" mass="19366">MTVYLSHGTPLESYELTKKDHRWQKDVEQIHRHVKAQAEQWKAEESADPELKQARQDNVVRVLKMMASWPMTPDHELMRWRIRLYCGHIHETSRHSTIESPVLHGSSSTECTECGRNPAAIVAYEPVGLKSGQPVPQPGPPATPPKPTRKQLESQLAELKAEVAALKTARH</sequence>
<feature type="compositionally biased region" description="Pro residues" evidence="1">
    <location>
        <begin position="135"/>
        <end position="146"/>
    </location>
</feature>
<comment type="caution">
    <text evidence="2">The sequence shown here is derived from an EMBL/GenBank/DDBJ whole genome shotgun (WGS) entry which is preliminary data.</text>
</comment>
<dbReference type="Proteomes" id="UP001595844">
    <property type="component" value="Unassembled WGS sequence"/>
</dbReference>
<proteinExistence type="predicted"/>
<reference evidence="3" key="1">
    <citation type="journal article" date="2019" name="Int. J. Syst. Evol. Microbiol.">
        <title>The Global Catalogue of Microorganisms (GCM) 10K type strain sequencing project: providing services to taxonomists for standard genome sequencing and annotation.</title>
        <authorList>
            <consortium name="The Broad Institute Genomics Platform"/>
            <consortium name="The Broad Institute Genome Sequencing Center for Infectious Disease"/>
            <person name="Wu L."/>
            <person name="Ma J."/>
        </authorList>
    </citation>
    <scope>NUCLEOTIDE SEQUENCE [LARGE SCALE GENOMIC DNA]</scope>
    <source>
        <strain evidence="3">IBRC-M 10490</strain>
    </source>
</reference>